<evidence type="ECO:0000313" key="2">
    <source>
        <dbReference type="Proteomes" id="UP000887013"/>
    </source>
</evidence>
<evidence type="ECO:0000313" key="1">
    <source>
        <dbReference type="EMBL" id="GFT83220.1"/>
    </source>
</evidence>
<proteinExistence type="predicted"/>
<dbReference type="OrthoDB" id="6430898at2759"/>
<reference evidence="1" key="1">
    <citation type="submission" date="2020-08" db="EMBL/GenBank/DDBJ databases">
        <title>Multicomponent nature underlies the extraordinary mechanical properties of spider dragline silk.</title>
        <authorList>
            <person name="Kono N."/>
            <person name="Nakamura H."/>
            <person name="Mori M."/>
            <person name="Yoshida Y."/>
            <person name="Ohtoshi R."/>
            <person name="Malay A.D."/>
            <person name="Moran D.A.P."/>
            <person name="Tomita M."/>
            <person name="Numata K."/>
            <person name="Arakawa K."/>
        </authorList>
    </citation>
    <scope>NUCLEOTIDE SEQUENCE</scope>
</reference>
<dbReference type="EMBL" id="BMAW01072486">
    <property type="protein sequence ID" value="GFT83220.1"/>
    <property type="molecule type" value="Genomic_DNA"/>
</dbReference>
<protein>
    <submittedName>
        <fullName evidence="1">Uncharacterized protein</fullName>
    </submittedName>
</protein>
<organism evidence="1 2">
    <name type="scientific">Nephila pilipes</name>
    <name type="common">Giant wood spider</name>
    <name type="synonym">Nephila maculata</name>
    <dbReference type="NCBI Taxonomy" id="299642"/>
    <lineage>
        <taxon>Eukaryota</taxon>
        <taxon>Metazoa</taxon>
        <taxon>Ecdysozoa</taxon>
        <taxon>Arthropoda</taxon>
        <taxon>Chelicerata</taxon>
        <taxon>Arachnida</taxon>
        <taxon>Araneae</taxon>
        <taxon>Araneomorphae</taxon>
        <taxon>Entelegynae</taxon>
        <taxon>Araneoidea</taxon>
        <taxon>Nephilidae</taxon>
        <taxon>Nephila</taxon>
    </lineage>
</organism>
<sequence>MVDAIALAFEVCVYVLYWFAFRNDFPSFEEIMCYSIVVELVKVRWLLEILTGEILNECGSDELQENFVDDEVPVANSFAVCELCQVPDLKQGLSLEKTVVNLDPFKQTKGFMVPTVHSEAVYSFCQALNLRAKLAPVESRVGFNPPKRSIEDKVTPIVHSEMVYKICLALNLKANLAR</sequence>
<comment type="caution">
    <text evidence="1">The sequence shown here is derived from an EMBL/GenBank/DDBJ whole genome shotgun (WGS) entry which is preliminary data.</text>
</comment>
<accession>A0A8X6PVC8</accession>
<keyword evidence="2" id="KW-1185">Reference proteome</keyword>
<dbReference type="Proteomes" id="UP000887013">
    <property type="component" value="Unassembled WGS sequence"/>
</dbReference>
<gene>
    <name evidence="1" type="ORF">NPIL_700271</name>
</gene>
<dbReference type="AlphaFoldDB" id="A0A8X6PVC8"/>
<name>A0A8X6PVC8_NEPPI</name>